<dbReference type="InterPro" id="IPR022996">
    <property type="entry name" value="UPF0310"/>
</dbReference>
<proteinExistence type="inferred from homology"/>
<comment type="caution">
    <text evidence="4">The sequence shown here is derived from an EMBL/GenBank/DDBJ whole genome shotgun (WGS) entry which is preliminary data.</text>
</comment>
<comment type="similarity">
    <text evidence="1">Belongs to the UPF0310 family.</text>
</comment>
<dbReference type="CDD" id="cd21132">
    <property type="entry name" value="EVE-like"/>
    <property type="match status" value="1"/>
</dbReference>
<name>A0A7W6J2X5_9HYPH</name>
<organism evidence="4 5">
    <name type="scientific">Gellertiella hungarica</name>
    <dbReference type="NCBI Taxonomy" id="1572859"/>
    <lineage>
        <taxon>Bacteria</taxon>
        <taxon>Pseudomonadati</taxon>
        <taxon>Pseudomonadota</taxon>
        <taxon>Alphaproteobacteria</taxon>
        <taxon>Hyphomicrobiales</taxon>
        <taxon>Rhizobiaceae</taxon>
        <taxon>Gellertiella</taxon>
    </lineage>
</organism>
<accession>A0A7W6J2X5</accession>
<evidence type="ECO:0000259" key="3">
    <source>
        <dbReference type="Pfam" id="PF01878"/>
    </source>
</evidence>
<protein>
    <recommendedName>
        <fullName evidence="1">UPF0310 protein GGR23_000167</fullName>
    </recommendedName>
</protein>
<sequence length="158" mass="17513">MDWLAVASADHVEIGKRGGFMQVCHGKGGPLRRIGPGDRVVYYSPSQRFGVRDGLMQLTAFGTAIGLAPYRHDMGGGFVPFRLDVRWTEARAVPIRLLLDRLSLTRGRSNWAYPFRFGLVPLCQEDMDTIAEAMGAGHSPADMPAPPRRPESPQFQLF</sequence>
<feature type="domain" description="EVE" evidence="3">
    <location>
        <begin position="3"/>
        <end position="132"/>
    </location>
</feature>
<dbReference type="NCBIfam" id="NF002616">
    <property type="entry name" value="PRK02268.1-2"/>
    <property type="match status" value="1"/>
</dbReference>
<feature type="region of interest" description="Disordered" evidence="2">
    <location>
        <begin position="135"/>
        <end position="158"/>
    </location>
</feature>
<evidence type="ECO:0000313" key="5">
    <source>
        <dbReference type="Proteomes" id="UP000528286"/>
    </source>
</evidence>
<dbReference type="HAMAP" id="MF_00771">
    <property type="entry name" value="UPF0310"/>
    <property type="match status" value="1"/>
</dbReference>
<dbReference type="Pfam" id="PF01878">
    <property type="entry name" value="EVE"/>
    <property type="match status" value="1"/>
</dbReference>
<dbReference type="InterPro" id="IPR002740">
    <property type="entry name" value="EVE_domain"/>
</dbReference>
<keyword evidence="5" id="KW-1185">Reference proteome</keyword>
<gene>
    <name evidence="4" type="ORF">GGR23_000167</name>
</gene>
<dbReference type="RefSeq" id="WP_183364210.1">
    <property type="nucleotide sequence ID" value="NZ_JACIEZ010000001.1"/>
</dbReference>
<dbReference type="Proteomes" id="UP000528286">
    <property type="component" value="Unassembled WGS sequence"/>
</dbReference>
<evidence type="ECO:0000256" key="1">
    <source>
        <dbReference type="HAMAP-Rule" id="MF_00771"/>
    </source>
</evidence>
<dbReference type="InterPro" id="IPR015947">
    <property type="entry name" value="PUA-like_sf"/>
</dbReference>
<dbReference type="AlphaFoldDB" id="A0A7W6J2X5"/>
<evidence type="ECO:0000256" key="2">
    <source>
        <dbReference type="SAM" id="MobiDB-lite"/>
    </source>
</evidence>
<reference evidence="4 5" key="1">
    <citation type="submission" date="2020-08" db="EMBL/GenBank/DDBJ databases">
        <title>Genomic Encyclopedia of Type Strains, Phase IV (KMG-IV): sequencing the most valuable type-strain genomes for metagenomic binning, comparative biology and taxonomic classification.</title>
        <authorList>
            <person name="Goeker M."/>
        </authorList>
    </citation>
    <scope>NUCLEOTIDE SEQUENCE [LARGE SCALE GENOMIC DNA]</scope>
    <source>
        <strain evidence="4 5">DSM 29853</strain>
    </source>
</reference>
<dbReference type="Gene3D" id="3.10.590.10">
    <property type="entry name" value="ph1033 like domains"/>
    <property type="match status" value="1"/>
</dbReference>
<evidence type="ECO:0000313" key="4">
    <source>
        <dbReference type="EMBL" id="MBB4063006.1"/>
    </source>
</evidence>
<dbReference type="SUPFAM" id="SSF88697">
    <property type="entry name" value="PUA domain-like"/>
    <property type="match status" value="1"/>
</dbReference>
<dbReference type="EMBL" id="JACIEZ010000001">
    <property type="protein sequence ID" value="MBB4063006.1"/>
    <property type="molecule type" value="Genomic_DNA"/>
</dbReference>